<gene>
    <name evidence="4" type="ORF">PSQ40_13740</name>
</gene>
<dbReference type="Pfam" id="PF07695">
    <property type="entry name" value="7TMR-DISM_7TM"/>
    <property type="match status" value="1"/>
</dbReference>
<protein>
    <submittedName>
        <fullName evidence="4">7TM diverse intracellular signaling domain-containing protein</fullName>
    </submittedName>
</protein>
<dbReference type="RefSeq" id="WP_273952114.1">
    <property type="nucleotide sequence ID" value="NZ_JAQSIP010000006.1"/>
</dbReference>
<feature type="transmembrane region" description="Helical" evidence="2">
    <location>
        <begin position="314"/>
        <end position="332"/>
    </location>
</feature>
<accession>A0ABT5N0M9</accession>
<dbReference type="Pfam" id="PF07696">
    <property type="entry name" value="7TMR-DISMED2"/>
    <property type="match status" value="1"/>
</dbReference>
<dbReference type="Gene3D" id="3.30.70.270">
    <property type="match status" value="1"/>
</dbReference>
<evidence type="ECO:0000313" key="5">
    <source>
        <dbReference type="Proteomes" id="UP001528673"/>
    </source>
</evidence>
<dbReference type="EMBL" id="JAQSIP010000006">
    <property type="protein sequence ID" value="MDD0839642.1"/>
    <property type="molecule type" value="Genomic_DNA"/>
</dbReference>
<dbReference type="InterPro" id="IPR043128">
    <property type="entry name" value="Rev_trsase/Diguanyl_cyclase"/>
</dbReference>
<dbReference type="SUPFAM" id="SSF55073">
    <property type="entry name" value="Nucleotide cyclase"/>
    <property type="match status" value="1"/>
</dbReference>
<evidence type="ECO:0000256" key="1">
    <source>
        <dbReference type="SAM" id="MobiDB-lite"/>
    </source>
</evidence>
<dbReference type="SMART" id="SM00267">
    <property type="entry name" value="GGDEF"/>
    <property type="match status" value="1"/>
</dbReference>
<proteinExistence type="predicted"/>
<keyword evidence="5" id="KW-1185">Reference proteome</keyword>
<feature type="transmembrane region" description="Helical" evidence="2">
    <location>
        <begin position="196"/>
        <end position="215"/>
    </location>
</feature>
<dbReference type="Pfam" id="PF00990">
    <property type="entry name" value="GGDEF"/>
    <property type="match status" value="1"/>
</dbReference>
<name>A0ABT5N0M9_9BURK</name>
<dbReference type="InterPro" id="IPR000160">
    <property type="entry name" value="GGDEF_dom"/>
</dbReference>
<dbReference type="Gene3D" id="2.60.40.2380">
    <property type="match status" value="1"/>
</dbReference>
<feature type="transmembrane region" description="Helical" evidence="2">
    <location>
        <begin position="227"/>
        <end position="247"/>
    </location>
</feature>
<comment type="caution">
    <text evidence="4">The sequence shown here is derived from an EMBL/GenBank/DDBJ whole genome shotgun (WGS) entry which is preliminary data.</text>
</comment>
<feature type="domain" description="GGDEF" evidence="3">
    <location>
        <begin position="413"/>
        <end position="547"/>
    </location>
</feature>
<reference evidence="4 5" key="1">
    <citation type="submission" date="2023-02" db="EMBL/GenBank/DDBJ databases">
        <title>Bacterial whole genomic sequence of Curvibacter sp. HBC61.</title>
        <authorList>
            <person name="Le V."/>
            <person name="Ko S.-R."/>
            <person name="Ahn C.-Y."/>
            <person name="Oh H.-M."/>
        </authorList>
    </citation>
    <scope>NUCLEOTIDE SEQUENCE [LARGE SCALE GENOMIC DNA]</scope>
    <source>
        <strain evidence="4 5">HBC61</strain>
    </source>
</reference>
<feature type="region of interest" description="Disordered" evidence="1">
    <location>
        <begin position="11"/>
        <end position="31"/>
    </location>
</feature>
<dbReference type="InterPro" id="IPR011622">
    <property type="entry name" value="7TMR_DISM_rcpt_extracell_dom2"/>
</dbReference>
<dbReference type="InterPro" id="IPR011623">
    <property type="entry name" value="7TMR_DISM_rcpt_extracell_dom1"/>
</dbReference>
<dbReference type="PROSITE" id="PS50887">
    <property type="entry name" value="GGDEF"/>
    <property type="match status" value="1"/>
</dbReference>
<feature type="transmembrane region" description="Helical" evidence="2">
    <location>
        <begin position="164"/>
        <end position="184"/>
    </location>
</feature>
<evidence type="ECO:0000256" key="2">
    <source>
        <dbReference type="SAM" id="Phobius"/>
    </source>
</evidence>
<keyword evidence="2" id="KW-1133">Transmembrane helix</keyword>
<feature type="region of interest" description="Disordered" evidence="1">
    <location>
        <begin position="550"/>
        <end position="601"/>
    </location>
</feature>
<feature type="transmembrane region" description="Helical" evidence="2">
    <location>
        <begin position="287"/>
        <end position="307"/>
    </location>
</feature>
<feature type="transmembrane region" description="Helical" evidence="2">
    <location>
        <begin position="259"/>
        <end position="281"/>
    </location>
</feature>
<organism evidence="4 5">
    <name type="scientific">Curvibacter cyanobacteriorum</name>
    <dbReference type="NCBI Taxonomy" id="3026422"/>
    <lineage>
        <taxon>Bacteria</taxon>
        <taxon>Pseudomonadati</taxon>
        <taxon>Pseudomonadota</taxon>
        <taxon>Betaproteobacteria</taxon>
        <taxon>Burkholderiales</taxon>
        <taxon>Comamonadaceae</taxon>
        <taxon>Curvibacter</taxon>
    </lineage>
</organism>
<evidence type="ECO:0000259" key="3">
    <source>
        <dbReference type="PROSITE" id="PS50887"/>
    </source>
</evidence>
<feature type="compositionally biased region" description="Low complexity" evidence="1">
    <location>
        <begin position="563"/>
        <end position="572"/>
    </location>
</feature>
<evidence type="ECO:0000313" key="4">
    <source>
        <dbReference type="EMBL" id="MDD0839642.1"/>
    </source>
</evidence>
<keyword evidence="2" id="KW-0472">Membrane</keyword>
<feature type="transmembrane region" description="Helical" evidence="2">
    <location>
        <begin position="352"/>
        <end position="370"/>
    </location>
</feature>
<keyword evidence="2" id="KW-0812">Transmembrane</keyword>
<sequence>MQGLPAPVLAQTSTGWNGLTPPAQRWSDNAAGSSLARAQQRFLAGDGVLAPPRDPLPLAAGQVVWLAIDLPEVNAARRVVLSLPQAQLERATLHWQGDGGQWLSASAGALLPVARWPMPYLHPAFDWTLQAGQSRVYLALEGSQPLVLNWRFWSRERFDDSSRVWHLGLGAFLGFVLLVSMLCGVQAGLWRDPLPLWFALGALALGGSFLTQWGLTAEYLWPQHPLWAQHAGLALPTAAMALLLLFLTQVAREELPPRWGGALWGVVALGGLLALGLGLWGPSALSLAAQGYDLLVFALGFLVAYRYARRDTRVGVCLLAGWLALLLGALLPQVRGIGDASWGPLSQQAMQWGGLWALPLLMVGLCLRGRQRRDQWVRRRALTRVDALTGVCSERVLIERLDHLILRQHRQHRLGGVMRIRISNLKAIFRTSGPQALEAATLHASHCISQVVRRSGDTLARVSNGDFVLLLEGEFKPQGVQDLAQMVIARGLAHASRLPSGTTLRLHVSCTAGFYPGCDAQSLLNRLGTLLNQMGQGGGRALQLLSPGQLPGVPGVPGGAGAAGTEAAEPAPMRWSDPLTLTPLAQRTRMPGLAPGQGDST</sequence>
<dbReference type="Proteomes" id="UP001528673">
    <property type="component" value="Unassembled WGS sequence"/>
</dbReference>
<dbReference type="InterPro" id="IPR029787">
    <property type="entry name" value="Nucleotide_cyclase"/>
</dbReference>